<dbReference type="GO" id="GO:1990002">
    <property type="term" value="F:methylglyoxal reductase (NADPH) (acetol producing) activity"/>
    <property type="evidence" value="ECO:0007669"/>
    <property type="project" value="TreeGrafter"/>
</dbReference>
<dbReference type="InterPro" id="IPR018211">
    <property type="entry name" value="ADH_Fe_CS"/>
</dbReference>
<dbReference type="RefSeq" id="WP_044056123.1">
    <property type="nucleotide sequence ID" value="NZ_CBCSKJ010000001.1"/>
</dbReference>
<dbReference type="GO" id="GO:0046872">
    <property type="term" value="F:metal ion binding"/>
    <property type="evidence" value="ECO:0007669"/>
    <property type="project" value="InterPro"/>
</dbReference>
<gene>
    <name evidence="6" type="ORF">EP13_04030</name>
</gene>
<dbReference type="InterPro" id="IPR001670">
    <property type="entry name" value="ADH_Fe/GldA"/>
</dbReference>
<dbReference type="Pfam" id="PF00465">
    <property type="entry name" value="Fe-ADH"/>
    <property type="match status" value="1"/>
</dbReference>
<keyword evidence="3" id="KW-0560">Oxidoreductase</keyword>
<dbReference type="SUPFAM" id="SSF56796">
    <property type="entry name" value="Dehydroquinate synthase-like"/>
    <property type="match status" value="1"/>
</dbReference>
<evidence type="ECO:0000313" key="6">
    <source>
        <dbReference type="EMBL" id="AIF97932.1"/>
    </source>
</evidence>
<dbReference type="AlphaFoldDB" id="A0A075P3P2"/>
<reference evidence="6 7" key="1">
    <citation type="submission" date="2014-06" db="EMBL/GenBank/DDBJ databases">
        <title>Genomes of Alteromonas australica, a world apart.</title>
        <authorList>
            <person name="Gonzaga A."/>
            <person name="Lopez-Perez M."/>
            <person name="Rodriguez-Valera F."/>
        </authorList>
    </citation>
    <scope>NUCLEOTIDE SEQUENCE [LARGE SCALE GENOMIC DNA]</scope>
    <source>
        <strain evidence="6 7">H 17</strain>
    </source>
</reference>
<dbReference type="Proteomes" id="UP000056090">
    <property type="component" value="Chromosome"/>
</dbReference>
<dbReference type="GeneID" id="78254102"/>
<feature type="domain" description="Fe-containing alcohol dehydrogenase-like C-terminal" evidence="5">
    <location>
        <begin position="185"/>
        <end position="366"/>
    </location>
</feature>
<dbReference type="PANTHER" id="PTHR43633:SF1">
    <property type="entry name" value="ALCOHOL DEHYDROGENASE YQHD"/>
    <property type="match status" value="1"/>
</dbReference>
<evidence type="ECO:0000313" key="7">
    <source>
        <dbReference type="Proteomes" id="UP000056090"/>
    </source>
</evidence>
<dbReference type="GO" id="GO:0005829">
    <property type="term" value="C:cytosol"/>
    <property type="evidence" value="ECO:0007669"/>
    <property type="project" value="TreeGrafter"/>
</dbReference>
<evidence type="ECO:0000256" key="1">
    <source>
        <dbReference type="ARBA" id="ARBA00001962"/>
    </source>
</evidence>
<sequence length="382" mass="41009">MKFSFSNPTKIQFGQGQIASINTLIPKEQRVLVLYGGGSIKKNGVYDQVESALDGYTWEAFGGVEPNPTVETLDKAVEQVKASNIDFILAVGGGSVIDGAKYVAASAKYEGEGWDILTGAHTVDDALPIGAILTLPATGSESNGGSVISKKATKQKLPFMSPLVYPKFAVLDPDVIKSLPQRQVVNGLVDAFVHVCEQYLTYPQNAPVQDGYAETLLKTLIALGKEVDNPDDAWRANLMWSANQALNGLIGSGVVHDWATHMIGHELTALYGVDHARSLAIVQPSLLRVQIDTKKDKLAQMGKNVFGLAPSDDIAEKTIDAIESFYQSLSVATTLTEHEGDQQSAIDAIIAQLEKHKMVALGEHQAITPEVSKEILSLAVAK</sequence>
<protein>
    <submittedName>
        <fullName evidence="6">Aldehyde reductase</fullName>
    </submittedName>
</protein>
<dbReference type="GO" id="GO:0008106">
    <property type="term" value="F:alcohol dehydrogenase (NADP+) activity"/>
    <property type="evidence" value="ECO:0007669"/>
    <property type="project" value="TreeGrafter"/>
</dbReference>
<dbReference type="GO" id="GO:1990362">
    <property type="term" value="F:butanol dehydrogenase (NAD+) activity"/>
    <property type="evidence" value="ECO:0007669"/>
    <property type="project" value="InterPro"/>
</dbReference>
<evidence type="ECO:0000256" key="2">
    <source>
        <dbReference type="ARBA" id="ARBA00007358"/>
    </source>
</evidence>
<organism evidence="6 7">
    <name type="scientific">Alteromonas australica</name>
    <dbReference type="NCBI Taxonomy" id="589873"/>
    <lineage>
        <taxon>Bacteria</taxon>
        <taxon>Pseudomonadati</taxon>
        <taxon>Pseudomonadota</taxon>
        <taxon>Gammaproteobacteria</taxon>
        <taxon>Alteromonadales</taxon>
        <taxon>Alteromonadaceae</taxon>
        <taxon>Alteromonas/Salinimonas group</taxon>
        <taxon>Alteromonas</taxon>
    </lineage>
</organism>
<dbReference type="FunFam" id="3.40.50.1970:FF:000003">
    <property type="entry name" value="Alcohol dehydrogenase, iron-containing"/>
    <property type="match status" value="1"/>
</dbReference>
<evidence type="ECO:0000256" key="3">
    <source>
        <dbReference type="ARBA" id="ARBA00023002"/>
    </source>
</evidence>
<dbReference type="CDD" id="cd08187">
    <property type="entry name" value="BDH"/>
    <property type="match status" value="1"/>
</dbReference>
<feature type="domain" description="Alcohol dehydrogenase iron-type/glycerol dehydrogenase GldA" evidence="4">
    <location>
        <begin position="8"/>
        <end position="173"/>
    </location>
</feature>
<dbReference type="PROSITE" id="PS00913">
    <property type="entry name" value="ADH_IRON_1"/>
    <property type="match status" value="1"/>
</dbReference>
<dbReference type="KEGG" id="aal:EP13_04030"/>
<dbReference type="Gene3D" id="1.20.1090.10">
    <property type="entry name" value="Dehydroquinate synthase-like - alpha domain"/>
    <property type="match status" value="1"/>
</dbReference>
<evidence type="ECO:0000259" key="5">
    <source>
        <dbReference type="Pfam" id="PF25137"/>
    </source>
</evidence>
<evidence type="ECO:0000259" key="4">
    <source>
        <dbReference type="Pfam" id="PF00465"/>
    </source>
</evidence>
<dbReference type="Pfam" id="PF25137">
    <property type="entry name" value="ADH_Fe_C"/>
    <property type="match status" value="1"/>
</dbReference>
<dbReference type="Gene3D" id="3.40.50.1970">
    <property type="match status" value="1"/>
</dbReference>
<proteinExistence type="inferred from homology"/>
<comment type="cofactor">
    <cofactor evidence="1">
        <name>Fe cation</name>
        <dbReference type="ChEBI" id="CHEBI:24875"/>
    </cofactor>
</comment>
<keyword evidence="7" id="KW-1185">Reference proteome</keyword>
<comment type="similarity">
    <text evidence="2">Belongs to the iron-containing alcohol dehydrogenase family.</text>
</comment>
<dbReference type="PANTHER" id="PTHR43633">
    <property type="entry name" value="ALCOHOL DEHYDROGENASE YQHD"/>
    <property type="match status" value="1"/>
</dbReference>
<name>A0A075P3P2_9ALTE</name>
<dbReference type="EMBL" id="CP008849">
    <property type="protein sequence ID" value="AIF97932.1"/>
    <property type="molecule type" value="Genomic_DNA"/>
</dbReference>
<accession>A0A075P3P2</accession>
<dbReference type="InterPro" id="IPR044731">
    <property type="entry name" value="BDH-like"/>
</dbReference>
<dbReference type="eggNOG" id="COG1979">
    <property type="taxonomic scope" value="Bacteria"/>
</dbReference>
<dbReference type="InterPro" id="IPR056798">
    <property type="entry name" value="ADH_Fe_C"/>
</dbReference>